<feature type="compositionally biased region" description="Basic and acidic residues" evidence="1">
    <location>
        <begin position="231"/>
        <end position="244"/>
    </location>
</feature>
<dbReference type="GO" id="GO:0003723">
    <property type="term" value="F:RNA binding"/>
    <property type="evidence" value="ECO:0007669"/>
    <property type="project" value="TreeGrafter"/>
</dbReference>
<organism evidence="2 3">
    <name type="scientific">Eleusine coracana subsp. coracana</name>
    <dbReference type="NCBI Taxonomy" id="191504"/>
    <lineage>
        <taxon>Eukaryota</taxon>
        <taxon>Viridiplantae</taxon>
        <taxon>Streptophyta</taxon>
        <taxon>Embryophyta</taxon>
        <taxon>Tracheophyta</taxon>
        <taxon>Spermatophyta</taxon>
        <taxon>Magnoliopsida</taxon>
        <taxon>Liliopsida</taxon>
        <taxon>Poales</taxon>
        <taxon>Poaceae</taxon>
        <taxon>PACMAD clade</taxon>
        <taxon>Chloridoideae</taxon>
        <taxon>Cynodonteae</taxon>
        <taxon>Eleusininae</taxon>
        <taxon>Eleusine</taxon>
    </lineage>
</organism>
<comment type="caution">
    <text evidence="2">The sequence shown here is derived from an EMBL/GenBank/DDBJ whole genome shotgun (WGS) entry which is preliminary data.</text>
</comment>
<dbReference type="InterPro" id="IPR052225">
    <property type="entry name" value="Ser/Arg_repetitive_matrix"/>
</dbReference>
<reference evidence="2" key="1">
    <citation type="journal article" date="2018" name="DNA Res.">
        <title>Multiple hybrid de novo genome assembly of finger millet, an orphan allotetraploid crop.</title>
        <authorList>
            <person name="Hatakeyama M."/>
            <person name="Aluri S."/>
            <person name="Balachadran M.T."/>
            <person name="Sivarajan S.R."/>
            <person name="Patrignani A."/>
            <person name="Gruter S."/>
            <person name="Poveda L."/>
            <person name="Shimizu-Inatsugi R."/>
            <person name="Baeten J."/>
            <person name="Francoijs K.J."/>
            <person name="Nataraja K.N."/>
            <person name="Reddy Y.A.N."/>
            <person name="Phadnis S."/>
            <person name="Ravikumar R.L."/>
            <person name="Schlapbach R."/>
            <person name="Sreeman S.M."/>
            <person name="Shimizu K.K."/>
        </authorList>
    </citation>
    <scope>NUCLEOTIDE SEQUENCE</scope>
</reference>
<accession>A0AAV5F5T8</accession>
<dbReference type="GO" id="GO:0048024">
    <property type="term" value="P:regulation of mRNA splicing, via spliceosome"/>
    <property type="evidence" value="ECO:0007669"/>
    <property type="project" value="TreeGrafter"/>
</dbReference>
<feature type="compositionally biased region" description="Basic residues" evidence="1">
    <location>
        <begin position="245"/>
        <end position="260"/>
    </location>
</feature>
<dbReference type="AlphaFoldDB" id="A0AAV5F5T8"/>
<dbReference type="Proteomes" id="UP001054889">
    <property type="component" value="Unassembled WGS sequence"/>
</dbReference>
<keyword evidence="3" id="KW-1185">Reference proteome</keyword>
<feature type="compositionally biased region" description="Acidic residues" evidence="1">
    <location>
        <begin position="212"/>
        <end position="221"/>
    </location>
</feature>
<reference evidence="2" key="2">
    <citation type="submission" date="2021-12" db="EMBL/GenBank/DDBJ databases">
        <title>Resequencing data analysis of finger millet.</title>
        <authorList>
            <person name="Hatakeyama M."/>
            <person name="Aluri S."/>
            <person name="Balachadran M.T."/>
            <person name="Sivarajan S.R."/>
            <person name="Poveda L."/>
            <person name="Shimizu-Inatsugi R."/>
            <person name="Schlapbach R."/>
            <person name="Sreeman S.M."/>
            <person name="Shimizu K.K."/>
        </authorList>
    </citation>
    <scope>NUCLEOTIDE SEQUENCE</scope>
</reference>
<feature type="region of interest" description="Disordered" evidence="1">
    <location>
        <begin position="1"/>
        <end position="300"/>
    </location>
</feature>
<evidence type="ECO:0000313" key="2">
    <source>
        <dbReference type="EMBL" id="GJN31018.1"/>
    </source>
</evidence>
<gene>
    <name evidence="2" type="primary">gb19372</name>
    <name evidence="2" type="ORF">PR202_gb19372</name>
</gene>
<dbReference type="GO" id="GO:0005681">
    <property type="term" value="C:spliceosomal complex"/>
    <property type="evidence" value="ECO:0007669"/>
    <property type="project" value="TreeGrafter"/>
</dbReference>
<proteinExistence type="predicted"/>
<feature type="compositionally biased region" description="Basic residues" evidence="1">
    <location>
        <begin position="190"/>
        <end position="207"/>
    </location>
</feature>
<protein>
    <submittedName>
        <fullName evidence="2">Uncharacterized protein</fullName>
    </submittedName>
</protein>
<dbReference type="EMBL" id="BQKI01000082">
    <property type="protein sequence ID" value="GJN31018.1"/>
    <property type="molecule type" value="Genomic_DNA"/>
</dbReference>
<feature type="compositionally biased region" description="Basic and acidic residues" evidence="1">
    <location>
        <begin position="67"/>
        <end position="80"/>
    </location>
</feature>
<sequence length="319" mass="37273">MSPDSEQRRLPKSSRSPERNTMRDRALKSPRKHIPTQDSTDTSADEEENNRARENSRKANSARRKTKDFSADLHLKKVNDDLSPGERSPLMSRDSGKSLQKKSVDQLSESSEDLAVRRMRRQADSPDDSCGKHREDPHLKDGRDNEHVMRGSREDSQSEDGSPVEKTKKRADGNSHIDSGSSGSEESERHRSHSEKRRRKKAHKHNKHYDDSSESDSELDDKEAKRRRKEEKRLRKEERRQRREERHRRRAERHASKQKKHIDVSPPSDLEKDRDSDSDVDVRKRDSHRSREESDPKKLEIELREKALESLRAKKAINH</sequence>
<feature type="compositionally biased region" description="Basic and acidic residues" evidence="1">
    <location>
        <begin position="163"/>
        <end position="175"/>
    </location>
</feature>
<dbReference type="PANTHER" id="PTHR23148:SF0">
    <property type="entry name" value="SERINE_ARGININE REPETITIVE MATRIX PROTEIN 1"/>
    <property type="match status" value="1"/>
</dbReference>
<feature type="compositionally biased region" description="Basic and acidic residues" evidence="1">
    <location>
        <begin position="121"/>
        <end position="156"/>
    </location>
</feature>
<dbReference type="PANTHER" id="PTHR23148">
    <property type="entry name" value="SERINE/ARGININE REGULATED NUCLEAR MATRIX PROTEIN"/>
    <property type="match status" value="1"/>
</dbReference>
<name>A0AAV5F5T8_ELECO</name>
<evidence type="ECO:0000256" key="1">
    <source>
        <dbReference type="SAM" id="MobiDB-lite"/>
    </source>
</evidence>
<feature type="compositionally biased region" description="Basic and acidic residues" evidence="1">
    <location>
        <begin position="269"/>
        <end position="300"/>
    </location>
</feature>
<feature type="compositionally biased region" description="Basic and acidic residues" evidence="1">
    <location>
        <begin position="1"/>
        <end position="27"/>
    </location>
</feature>
<evidence type="ECO:0000313" key="3">
    <source>
        <dbReference type="Proteomes" id="UP001054889"/>
    </source>
</evidence>